<reference evidence="1 2" key="1">
    <citation type="submission" date="2020-04" db="EMBL/GenBank/DDBJ databases">
        <title>Perkinsus olseni comparative genomics.</title>
        <authorList>
            <person name="Bogema D.R."/>
        </authorList>
    </citation>
    <scope>NUCLEOTIDE SEQUENCE [LARGE SCALE GENOMIC DNA]</scope>
    <source>
        <strain evidence="1 2">ATCC PRA-207</strain>
    </source>
</reference>
<organism evidence="1 2">
    <name type="scientific">Perkinsus olseni</name>
    <name type="common">Perkinsus atlanticus</name>
    <dbReference type="NCBI Taxonomy" id="32597"/>
    <lineage>
        <taxon>Eukaryota</taxon>
        <taxon>Sar</taxon>
        <taxon>Alveolata</taxon>
        <taxon>Perkinsozoa</taxon>
        <taxon>Perkinsea</taxon>
        <taxon>Perkinsida</taxon>
        <taxon>Perkinsidae</taxon>
        <taxon>Perkinsus</taxon>
    </lineage>
</organism>
<sequence>PALDNCKMSSELSDAIEGNTCLAAHMTASCAKRENKDVVVYVVGDDWKSTRYNSRIIGRERGKRFGTLKLPGDIPVNTRDLTEKLNSVDLHELDSSKGNFMWGIDIFYGSSEVDKVYVNPTAKGMKGFCRVNDASSSGDRKVHVYPVGRALFVR</sequence>
<protein>
    <submittedName>
        <fullName evidence="1">Uncharacterized protein</fullName>
    </submittedName>
</protein>
<evidence type="ECO:0000313" key="1">
    <source>
        <dbReference type="EMBL" id="KAF4744325.1"/>
    </source>
</evidence>
<evidence type="ECO:0000313" key="2">
    <source>
        <dbReference type="Proteomes" id="UP000553632"/>
    </source>
</evidence>
<dbReference type="Proteomes" id="UP000553632">
    <property type="component" value="Unassembled WGS sequence"/>
</dbReference>
<keyword evidence="2" id="KW-1185">Reference proteome</keyword>
<dbReference type="AlphaFoldDB" id="A0A7J6TGU2"/>
<proteinExistence type="predicted"/>
<name>A0A7J6TGU2_PEROL</name>
<feature type="non-terminal residue" evidence="1">
    <location>
        <position position="154"/>
    </location>
</feature>
<gene>
    <name evidence="1" type="ORF">FOZ63_024406</name>
</gene>
<feature type="non-terminal residue" evidence="1">
    <location>
        <position position="1"/>
    </location>
</feature>
<dbReference type="EMBL" id="JABANO010010916">
    <property type="protein sequence ID" value="KAF4744325.1"/>
    <property type="molecule type" value="Genomic_DNA"/>
</dbReference>
<accession>A0A7J6TGU2</accession>
<comment type="caution">
    <text evidence="1">The sequence shown here is derived from an EMBL/GenBank/DDBJ whole genome shotgun (WGS) entry which is preliminary data.</text>
</comment>